<keyword evidence="2" id="KW-1185">Reference proteome</keyword>
<proteinExistence type="predicted"/>
<dbReference type="AlphaFoldDB" id="A0A0B7NUM1"/>
<sequence length="119" mass="13529">MPQDREEIFTAYQAWSRNELIKIEIQHLPGVSLRKKILYTKLAGIELENEPDVESEDVACAIEIITDIDGLLGPTPIDLEILKGSPRVYVKVLWTILNEMEMAKIQAIDNEMVDKCDMA</sequence>
<dbReference type="Proteomes" id="UP000054107">
    <property type="component" value="Unassembled WGS sequence"/>
</dbReference>
<accession>A0A0B7NUM1</accession>
<evidence type="ECO:0000313" key="1">
    <source>
        <dbReference type="EMBL" id="CEP19230.1"/>
    </source>
</evidence>
<protein>
    <submittedName>
        <fullName evidence="1">Uncharacterized protein</fullName>
    </submittedName>
</protein>
<reference evidence="1 2" key="1">
    <citation type="submission" date="2014-09" db="EMBL/GenBank/DDBJ databases">
        <authorList>
            <person name="Ellenberger Sabrina"/>
        </authorList>
    </citation>
    <scope>NUCLEOTIDE SEQUENCE [LARGE SCALE GENOMIC DNA]</scope>
    <source>
        <strain evidence="1 2">CBS 412.66</strain>
    </source>
</reference>
<evidence type="ECO:0000313" key="2">
    <source>
        <dbReference type="Proteomes" id="UP000054107"/>
    </source>
</evidence>
<dbReference type="EMBL" id="LN734017">
    <property type="protein sequence ID" value="CEP19230.1"/>
    <property type="molecule type" value="Genomic_DNA"/>
</dbReference>
<gene>
    <name evidence="1" type="primary">PARPA_13543.1 scaffold 46959</name>
</gene>
<organism evidence="1 2">
    <name type="scientific">Parasitella parasitica</name>
    <dbReference type="NCBI Taxonomy" id="35722"/>
    <lineage>
        <taxon>Eukaryota</taxon>
        <taxon>Fungi</taxon>
        <taxon>Fungi incertae sedis</taxon>
        <taxon>Mucoromycota</taxon>
        <taxon>Mucoromycotina</taxon>
        <taxon>Mucoromycetes</taxon>
        <taxon>Mucorales</taxon>
        <taxon>Mucorineae</taxon>
        <taxon>Mucoraceae</taxon>
        <taxon>Parasitella</taxon>
    </lineage>
</organism>
<name>A0A0B7NUM1_9FUNG</name>